<sequence length="264" mass="31385">MILEEKRRVKLVYEELERIMEDERLYARLIRVLTAGILRNYKNENKLSYKELTAKLQTKEKRIDYHEESIKKFVYGTRFIPEKDVEALSGIIEIEGAKDIIINETAKLINSHIYYNEYGDFRLIPITREILKGLEKPLKEDLEEINKIPEIEEWIYDLKPIPSESLNKAIEESLQNESNELFKKVKNLRINEPIDVQNIQFLKNSIDFYEKHPHADMLFSQFFSKQYDLFGQVLDKKIEPNEFSVELKKLIEIARATIELENDK</sequence>
<name>A0ABV8W1Y3_9BACI</name>
<keyword evidence="2" id="KW-1185">Reference proteome</keyword>
<organism evidence="1 2">
    <name type="scientific">Gracilibacillus marinus</name>
    <dbReference type="NCBI Taxonomy" id="630535"/>
    <lineage>
        <taxon>Bacteria</taxon>
        <taxon>Bacillati</taxon>
        <taxon>Bacillota</taxon>
        <taxon>Bacilli</taxon>
        <taxon>Bacillales</taxon>
        <taxon>Bacillaceae</taxon>
        <taxon>Gracilibacillus</taxon>
    </lineage>
</organism>
<proteinExistence type="predicted"/>
<dbReference type="RefSeq" id="WP_390200850.1">
    <property type="nucleotide sequence ID" value="NZ_JBHSDV010000007.1"/>
</dbReference>
<reference evidence="2" key="1">
    <citation type="journal article" date="2019" name="Int. J. Syst. Evol. Microbiol.">
        <title>The Global Catalogue of Microorganisms (GCM) 10K type strain sequencing project: providing services to taxonomists for standard genome sequencing and annotation.</title>
        <authorList>
            <consortium name="The Broad Institute Genomics Platform"/>
            <consortium name="The Broad Institute Genome Sequencing Center for Infectious Disease"/>
            <person name="Wu L."/>
            <person name="Ma J."/>
        </authorList>
    </citation>
    <scope>NUCLEOTIDE SEQUENCE [LARGE SCALE GENOMIC DNA]</scope>
    <source>
        <strain evidence="2">KACC 14058</strain>
    </source>
</reference>
<dbReference type="EMBL" id="JBHSDV010000007">
    <property type="protein sequence ID" value="MFC4389261.1"/>
    <property type="molecule type" value="Genomic_DNA"/>
</dbReference>
<comment type="caution">
    <text evidence="1">The sequence shown here is derived from an EMBL/GenBank/DDBJ whole genome shotgun (WGS) entry which is preliminary data.</text>
</comment>
<protein>
    <submittedName>
        <fullName evidence="1">Uncharacterized protein</fullName>
    </submittedName>
</protein>
<evidence type="ECO:0000313" key="1">
    <source>
        <dbReference type="EMBL" id="MFC4389261.1"/>
    </source>
</evidence>
<evidence type="ECO:0000313" key="2">
    <source>
        <dbReference type="Proteomes" id="UP001595880"/>
    </source>
</evidence>
<accession>A0ABV8W1Y3</accession>
<dbReference type="Proteomes" id="UP001595880">
    <property type="component" value="Unassembled WGS sequence"/>
</dbReference>
<gene>
    <name evidence="1" type="ORF">ACFOZ1_15880</name>
</gene>